<dbReference type="Proteomes" id="UP000054422">
    <property type="component" value="Unassembled WGS sequence"/>
</dbReference>
<evidence type="ECO:0000256" key="1">
    <source>
        <dbReference type="ARBA" id="ARBA00006486"/>
    </source>
</evidence>
<dbReference type="InterPro" id="IPR000581">
    <property type="entry name" value="ILV_EDD_N"/>
</dbReference>
<dbReference type="InterPro" id="IPR020558">
    <property type="entry name" value="DiOHA_6PGluconate_deHydtase_CS"/>
</dbReference>
<evidence type="ECO:0000259" key="3">
    <source>
        <dbReference type="Pfam" id="PF00920"/>
    </source>
</evidence>
<sequence length="397" mass="41925">MHPIIKQVTANIQNRSAQKRSVYLDQIAKARISGPQRGLLHCGNLAHGFAACPKQDKAILRGSSQANIAIVSSYNDVLSAHQPYAVFPDLIKEAISVAGGVAQFAGGVPAMCDGITQGQPGMELSLLSRDVIALSTAIALSHNMFDGGLLLGICDKIVPGLLMAALAFGHLPFIFVPAGPMPSGISNQEKARVRQLYAAGQVDKSALLDVEASSYHSPGTCTFYGTANSNQLVVELMGLQLPGSSFVNPNTPLRDALTKAAARQVLSLTGLNSDYVPIGQMIDVKNIVNGIVGLLASGGSTNHTMHLIATAAMAGYSVNWDDFAQLSAATPLIARIYPNGQADINHFQKAGGMAYFVKTLLDVGLLHADVHTVAGYGLDRYTKQPQLINGELIWVEG</sequence>
<feature type="domain" description="Dihydroxy-acid/6-phosphogluconate dehydratase N-terminal" evidence="3">
    <location>
        <begin position="66"/>
        <end position="378"/>
    </location>
</feature>
<dbReference type="AlphaFoldDB" id="A0A0A2SPH9"/>
<dbReference type="Pfam" id="PF00920">
    <property type="entry name" value="ILVD_EDD_N"/>
    <property type="match status" value="1"/>
</dbReference>
<proteinExistence type="inferred from homology"/>
<evidence type="ECO:0000313" key="5">
    <source>
        <dbReference type="Proteomes" id="UP000054422"/>
    </source>
</evidence>
<gene>
    <name evidence="4" type="ORF">EP47_12960</name>
</gene>
<dbReference type="OrthoDB" id="9807077at2"/>
<dbReference type="PROSITE" id="PS00886">
    <property type="entry name" value="ILVD_EDD_1"/>
    <property type="match status" value="1"/>
</dbReference>
<comment type="caution">
    <text evidence="4">The sequence shown here is derived from an EMBL/GenBank/DDBJ whole genome shotgun (WGS) entry which is preliminary data.</text>
</comment>
<dbReference type="PANTHER" id="PTHR43661:SF1">
    <property type="entry name" value="PHOSPHOGLUCONATE DEHYDRATASE"/>
    <property type="match status" value="1"/>
</dbReference>
<accession>A0A0A2SPH9</accession>
<dbReference type="STRING" id="1498499.EP47_12960"/>
<dbReference type="EMBL" id="JNCF01000029">
    <property type="protein sequence ID" value="KGP63030.1"/>
    <property type="molecule type" value="Genomic_DNA"/>
</dbReference>
<dbReference type="RefSeq" id="WP_035890153.1">
    <property type="nucleotide sequence ID" value="NZ_JNCF01000029.1"/>
</dbReference>
<keyword evidence="5" id="KW-1185">Reference proteome</keyword>
<dbReference type="SUPFAM" id="SSF143975">
    <property type="entry name" value="IlvD/EDD N-terminal domain-like"/>
    <property type="match status" value="1"/>
</dbReference>
<reference evidence="4 5" key="1">
    <citation type="submission" date="2014-05" db="EMBL/GenBank/DDBJ databases">
        <authorList>
            <person name="Rizzardi K."/>
            <person name="Winiecka-Krusnell J."/>
            <person name="Ramliden M."/>
            <person name="Alm E."/>
            <person name="Andersson S."/>
            <person name="Byfors S."/>
        </authorList>
    </citation>
    <scope>NUCLEOTIDE SEQUENCE [LARGE SCALE GENOMIC DNA]</scope>
    <source>
        <strain evidence="4 5">LEGN</strain>
    </source>
</reference>
<name>A0A0A2SPH9_9GAMM</name>
<evidence type="ECO:0000256" key="2">
    <source>
        <dbReference type="ARBA" id="ARBA00023239"/>
    </source>
</evidence>
<comment type="similarity">
    <text evidence="1">Belongs to the IlvD/Edd family.</text>
</comment>
<dbReference type="PANTHER" id="PTHR43661">
    <property type="entry name" value="D-XYLONATE DEHYDRATASE"/>
    <property type="match status" value="1"/>
</dbReference>
<evidence type="ECO:0000313" key="4">
    <source>
        <dbReference type="EMBL" id="KGP63030.1"/>
    </source>
</evidence>
<dbReference type="GO" id="GO:0005829">
    <property type="term" value="C:cytosol"/>
    <property type="evidence" value="ECO:0007669"/>
    <property type="project" value="TreeGrafter"/>
</dbReference>
<protein>
    <submittedName>
        <fullName evidence="4">Phosphogluconate dehydratase</fullName>
    </submittedName>
</protein>
<keyword evidence="2" id="KW-0456">Lyase</keyword>
<feature type="non-terminal residue" evidence="4">
    <location>
        <position position="397"/>
    </location>
</feature>
<organism evidence="4 5">
    <name type="scientific">Legionella norrlandica</name>
    <dbReference type="NCBI Taxonomy" id="1498499"/>
    <lineage>
        <taxon>Bacteria</taxon>
        <taxon>Pseudomonadati</taxon>
        <taxon>Pseudomonadota</taxon>
        <taxon>Gammaproteobacteria</taxon>
        <taxon>Legionellales</taxon>
        <taxon>Legionellaceae</taxon>
        <taxon>Legionella</taxon>
    </lineage>
</organism>
<dbReference type="InterPro" id="IPR037237">
    <property type="entry name" value="IlvD/EDD_N"/>
</dbReference>
<dbReference type="GO" id="GO:0004456">
    <property type="term" value="F:phosphogluconate dehydratase activity"/>
    <property type="evidence" value="ECO:0007669"/>
    <property type="project" value="TreeGrafter"/>
</dbReference>